<dbReference type="KEGG" id="tpx:Turpa_2320"/>
<sequence>MQILRHRTALLRRRFSGPVQLLLDDGLLTTQTSFFDYGCGYGEDVKFLKKMQFEAAGWDPHFAPEKPKKGAQIVNLGYILNVIENAAERKETLKAAFDLSENLLVVAVMIRAAGPLVATEVAFGDGILTSWHTFQKYFSPREFREYLESTLGVEARLVSPGIAYVFKNAELQQQFLQNRFANSKAGIAESLRQQIVQETISRWVSLYHELGRAPDKTEFADLGTIKRIFGSAEAAAEALRAELNPETVKQAAERHKSALLIALSRELIRTDTRLKPSDLKDETAQQVRLYYGKWDAAKTAALVRLKELGDLAQVSRYINESSVGKVLPDDIYIHRDSLEYAPEMLQLLVELAKTILPPDVEWNIAKIARNSYHVTFMEYANFYEDAHPRLLGAMKVLLHKNKLDYRDYRTRENPPILHRKELFIHSGHPLFETFSQLSRAEEEAGLLGRNDIGTVEGWLKLLAARGMRVDGHSLMPI</sequence>
<name>I4B6Q7_TURPD</name>
<organism evidence="1 2">
    <name type="scientific">Turneriella parva (strain ATCC BAA-1111 / DSM 21527 / NCTC 11395 / H)</name>
    <name type="common">Leptospira parva</name>
    <dbReference type="NCBI Taxonomy" id="869212"/>
    <lineage>
        <taxon>Bacteria</taxon>
        <taxon>Pseudomonadati</taxon>
        <taxon>Spirochaetota</taxon>
        <taxon>Spirochaetia</taxon>
        <taxon>Leptospirales</taxon>
        <taxon>Leptospiraceae</taxon>
        <taxon>Turneriella</taxon>
    </lineage>
</organism>
<gene>
    <name evidence="1" type="ordered locus">Turpa_2320</name>
</gene>
<evidence type="ECO:0000313" key="1">
    <source>
        <dbReference type="EMBL" id="AFM12964.1"/>
    </source>
</evidence>
<protein>
    <recommendedName>
        <fullName evidence="3">DNA phosphorothioation-associated methyltransferase</fullName>
    </recommendedName>
</protein>
<dbReference type="Proteomes" id="UP000006048">
    <property type="component" value="Chromosome"/>
</dbReference>
<dbReference type="NCBIfam" id="TIGR04096">
    <property type="entry name" value="dnd_rel_methyl"/>
    <property type="match status" value="1"/>
</dbReference>
<accession>I4B6Q7</accession>
<dbReference type="PATRIC" id="fig|869212.3.peg.2332"/>
<dbReference type="STRING" id="869212.Turpa_2320"/>
<evidence type="ECO:0008006" key="3">
    <source>
        <dbReference type="Google" id="ProtNLM"/>
    </source>
</evidence>
<dbReference type="HOGENOM" id="CLU_012555_1_0_12"/>
<dbReference type="AlphaFoldDB" id="I4B6Q7"/>
<dbReference type="RefSeq" id="WP_014803470.1">
    <property type="nucleotide sequence ID" value="NC_018020.1"/>
</dbReference>
<reference evidence="1 2" key="1">
    <citation type="submission" date="2012-06" db="EMBL/GenBank/DDBJ databases">
        <title>The complete chromosome of genome of Turneriella parva DSM 21527.</title>
        <authorList>
            <consortium name="US DOE Joint Genome Institute (JGI-PGF)"/>
            <person name="Lucas S."/>
            <person name="Han J."/>
            <person name="Lapidus A."/>
            <person name="Bruce D."/>
            <person name="Goodwin L."/>
            <person name="Pitluck S."/>
            <person name="Peters L."/>
            <person name="Kyrpides N."/>
            <person name="Mavromatis K."/>
            <person name="Ivanova N."/>
            <person name="Mikhailova N."/>
            <person name="Chertkov O."/>
            <person name="Detter J.C."/>
            <person name="Tapia R."/>
            <person name="Han C."/>
            <person name="Land M."/>
            <person name="Hauser L."/>
            <person name="Markowitz V."/>
            <person name="Cheng J.-F."/>
            <person name="Hugenholtz P."/>
            <person name="Woyke T."/>
            <person name="Wu D."/>
            <person name="Gronow S."/>
            <person name="Wellnitz S."/>
            <person name="Brambilla E."/>
            <person name="Klenk H.-P."/>
            <person name="Eisen J.A."/>
        </authorList>
    </citation>
    <scope>NUCLEOTIDE SEQUENCE [LARGE SCALE GENOMIC DNA]</scope>
    <source>
        <strain evidence="2">ATCC BAA-1111 / DSM 21527 / NCTC 11395 / H</strain>
    </source>
</reference>
<keyword evidence="2" id="KW-1185">Reference proteome</keyword>
<dbReference type="InterPro" id="IPR024019">
    <property type="entry name" value="CHP04096"/>
</dbReference>
<proteinExistence type="predicted"/>
<dbReference type="EMBL" id="CP002959">
    <property type="protein sequence ID" value="AFM12964.1"/>
    <property type="molecule type" value="Genomic_DNA"/>
</dbReference>
<evidence type="ECO:0000313" key="2">
    <source>
        <dbReference type="Proteomes" id="UP000006048"/>
    </source>
</evidence>
<dbReference type="OrthoDB" id="224775at2"/>